<name>A0A1F8BHA9_9BACT</name>
<dbReference type="InterPro" id="IPR017926">
    <property type="entry name" value="GATASE"/>
</dbReference>
<dbReference type="PANTHER" id="PTHR42695">
    <property type="entry name" value="GLUTAMINE AMIDOTRANSFERASE YLR126C-RELATED"/>
    <property type="match status" value="1"/>
</dbReference>
<evidence type="ECO:0000313" key="2">
    <source>
        <dbReference type="EMBL" id="OGM63049.1"/>
    </source>
</evidence>
<dbReference type="PANTHER" id="PTHR42695:SF5">
    <property type="entry name" value="GLUTAMINE AMIDOTRANSFERASE YLR126C-RELATED"/>
    <property type="match status" value="1"/>
</dbReference>
<evidence type="ECO:0000259" key="1">
    <source>
        <dbReference type="Pfam" id="PF00117"/>
    </source>
</evidence>
<dbReference type="InterPro" id="IPR044992">
    <property type="entry name" value="ChyE-like"/>
</dbReference>
<organism evidence="2 3">
    <name type="scientific">Candidatus Woesebacteria bacterium RIFCSPLOWO2_01_FULL_39_21</name>
    <dbReference type="NCBI Taxonomy" id="1802519"/>
    <lineage>
        <taxon>Bacteria</taxon>
        <taxon>Candidatus Woeseibacteriota</taxon>
    </lineage>
</organism>
<proteinExistence type="predicted"/>
<dbReference type="Gene3D" id="3.40.50.880">
    <property type="match status" value="1"/>
</dbReference>
<gene>
    <name evidence="2" type="ORF">A2961_03340</name>
</gene>
<dbReference type="Proteomes" id="UP000177082">
    <property type="component" value="Unassembled WGS sequence"/>
</dbReference>
<protein>
    <recommendedName>
        <fullName evidence="1">Glutamine amidotransferase domain-containing protein</fullName>
    </recommendedName>
</protein>
<dbReference type="CDD" id="cd01741">
    <property type="entry name" value="GATase1_1"/>
    <property type="match status" value="1"/>
</dbReference>
<evidence type="ECO:0000313" key="3">
    <source>
        <dbReference type="Proteomes" id="UP000177082"/>
    </source>
</evidence>
<dbReference type="STRING" id="1802519.A2961_03340"/>
<feature type="domain" description="Glutamine amidotransferase" evidence="1">
    <location>
        <begin position="82"/>
        <end position="236"/>
    </location>
</feature>
<dbReference type="InterPro" id="IPR029062">
    <property type="entry name" value="Class_I_gatase-like"/>
</dbReference>
<comment type="caution">
    <text evidence="2">The sequence shown here is derived from an EMBL/GenBank/DDBJ whole genome shotgun (WGS) entry which is preliminary data.</text>
</comment>
<sequence>MVEERGIEIKEVEPRAKILFLNFSPGKEPHIRMAQEMFGSSETSVDKFAQMASLEANVPTREEEPDTLKRESVAKLDLPESVSGFKGIVITGSPFAAYPRETDDNRLFLAAWKNELFTFIRAAVEKNVPILGICFGGQVLAEALGGKVEKMKSSRGEPYETGWARIYRTGGTNDPVLQGIQGEFVAAENHEDVITRLPEGAILLADNEYGVQVFRYKKAWGFEFHPERLPETVGQQLKVKVRRERMKGLGQDPDANRKLGEEYDPNIRTIFRNFLHYAWKGVQ</sequence>
<dbReference type="EMBL" id="MGHF01000021">
    <property type="protein sequence ID" value="OGM63049.1"/>
    <property type="molecule type" value="Genomic_DNA"/>
</dbReference>
<dbReference type="SUPFAM" id="SSF52317">
    <property type="entry name" value="Class I glutamine amidotransferase-like"/>
    <property type="match status" value="1"/>
</dbReference>
<dbReference type="GO" id="GO:0005829">
    <property type="term" value="C:cytosol"/>
    <property type="evidence" value="ECO:0007669"/>
    <property type="project" value="TreeGrafter"/>
</dbReference>
<dbReference type="AlphaFoldDB" id="A0A1F8BHA9"/>
<reference evidence="2 3" key="1">
    <citation type="journal article" date="2016" name="Nat. Commun.">
        <title>Thousands of microbial genomes shed light on interconnected biogeochemical processes in an aquifer system.</title>
        <authorList>
            <person name="Anantharaman K."/>
            <person name="Brown C.T."/>
            <person name="Hug L.A."/>
            <person name="Sharon I."/>
            <person name="Castelle C.J."/>
            <person name="Probst A.J."/>
            <person name="Thomas B.C."/>
            <person name="Singh A."/>
            <person name="Wilkins M.J."/>
            <person name="Karaoz U."/>
            <person name="Brodie E.L."/>
            <person name="Williams K.H."/>
            <person name="Hubbard S.S."/>
            <person name="Banfield J.F."/>
        </authorList>
    </citation>
    <scope>NUCLEOTIDE SEQUENCE [LARGE SCALE GENOMIC DNA]</scope>
</reference>
<dbReference type="Pfam" id="PF00117">
    <property type="entry name" value="GATase"/>
    <property type="match status" value="1"/>
</dbReference>
<dbReference type="PROSITE" id="PS51273">
    <property type="entry name" value="GATASE_TYPE_1"/>
    <property type="match status" value="1"/>
</dbReference>
<accession>A0A1F8BHA9</accession>